<accession>A0A1G5RSI3</accession>
<dbReference type="InterPro" id="IPR027417">
    <property type="entry name" value="P-loop_NTPase"/>
</dbReference>
<dbReference type="HAMAP" id="MF_00238">
    <property type="entry name" value="Cytidyl_kinase_type1"/>
    <property type="match status" value="1"/>
</dbReference>
<comment type="catalytic activity">
    <reaction evidence="6 8">
        <text>dCMP + ATP = dCDP + ADP</text>
        <dbReference type="Rhea" id="RHEA:25094"/>
        <dbReference type="ChEBI" id="CHEBI:30616"/>
        <dbReference type="ChEBI" id="CHEBI:57566"/>
        <dbReference type="ChEBI" id="CHEBI:58593"/>
        <dbReference type="ChEBI" id="CHEBI:456216"/>
        <dbReference type="EC" id="2.7.4.25"/>
    </reaction>
</comment>
<dbReference type="CDD" id="cd02020">
    <property type="entry name" value="CMPK"/>
    <property type="match status" value="1"/>
</dbReference>
<dbReference type="GO" id="GO:0036430">
    <property type="term" value="F:CMP kinase activity"/>
    <property type="evidence" value="ECO:0007669"/>
    <property type="project" value="RHEA"/>
</dbReference>
<dbReference type="OrthoDB" id="9807434at2"/>
<dbReference type="RefSeq" id="WP_092589218.1">
    <property type="nucleotide sequence ID" value="NZ_FMWL01000002.1"/>
</dbReference>
<protein>
    <recommendedName>
        <fullName evidence="8">Cytidylate kinase</fullName>
        <shortName evidence="8">CK</shortName>
        <ecNumber evidence="8">2.7.4.25</ecNumber>
    </recommendedName>
    <alternativeName>
        <fullName evidence="8">Cytidine monophosphate kinase</fullName>
        <shortName evidence="8">CMP kinase</shortName>
    </alternativeName>
</protein>
<dbReference type="GO" id="GO:0036431">
    <property type="term" value="F:dCMP kinase activity"/>
    <property type="evidence" value="ECO:0007669"/>
    <property type="project" value="InterPro"/>
</dbReference>
<keyword evidence="4 8" id="KW-0418">Kinase</keyword>
<dbReference type="EC" id="2.7.4.25" evidence="8"/>
<comment type="subcellular location">
    <subcellularLocation>
        <location evidence="8">Cytoplasm</location>
    </subcellularLocation>
</comment>
<evidence type="ECO:0000256" key="2">
    <source>
        <dbReference type="ARBA" id="ARBA00022679"/>
    </source>
</evidence>
<organism evidence="10 11">
    <name type="scientific">Acidaminobacter hydrogenoformans DSM 2784</name>
    <dbReference type="NCBI Taxonomy" id="1120920"/>
    <lineage>
        <taxon>Bacteria</taxon>
        <taxon>Bacillati</taxon>
        <taxon>Bacillota</taxon>
        <taxon>Clostridia</taxon>
        <taxon>Peptostreptococcales</taxon>
        <taxon>Acidaminobacteraceae</taxon>
        <taxon>Acidaminobacter</taxon>
    </lineage>
</organism>
<proteinExistence type="inferred from homology"/>
<evidence type="ECO:0000256" key="7">
    <source>
        <dbReference type="ARBA" id="ARBA00048478"/>
    </source>
</evidence>
<dbReference type="InterPro" id="IPR003136">
    <property type="entry name" value="Cytidylate_kin"/>
</dbReference>
<dbReference type="NCBIfam" id="TIGR00017">
    <property type="entry name" value="cmk"/>
    <property type="match status" value="1"/>
</dbReference>
<keyword evidence="8" id="KW-0963">Cytoplasm</keyword>
<reference evidence="10 11" key="1">
    <citation type="submission" date="2016-10" db="EMBL/GenBank/DDBJ databases">
        <authorList>
            <person name="de Groot N.N."/>
        </authorList>
    </citation>
    <scope>NUCLEOTIDE SEQUENCE [LARGE SCALE GENOMIC DNA]</scope>
    <source>
        <strain evidence="10 11">DSM 2784</strain>
    </source>
</reference>
<dbReference type="STRING" id="1120920.SAMN03080599_00400"/>
<sequence length="258" mass="28238">MEAESKRRIQIALDGPAGSGKSTVARRVAKALGCDYIDTGAMYRAIALKFIETGLFQKLDAAASSLTPALEAEIDHLLDTSQLELFTEKVILDGRDVSEAIRTQEVTRRVSQVAAMSPVRRHLVKMQRGQAQGRSVVMDGRDIGTVVLPETPYKFFLTASLEERARRRFLEFEAKGFEADFETILKDIEHRDKVDSSREDSPLVMAADAVRIDTTGKTIDQVVTAICEAVEALKMSAVKTDSVDKSTDAAEEGGKPGC</sequence>
<feature type="domain" description="Cytidylate kinase" evidence="9">
    <location>
        <begin position="11"/>
        <end position="231"/>
    </location>
</feature>
<dbReference type="GO" id="GO:0005829">
    <property type="term" value="C:cytosol"/>
    <property type="evidence" value="ECO:0007669"/>
    <property type="project" value="TreeGrafter"/>
</dbReference>
<keyword evidence="2 8" id="KW-0808">Transferase</keyword>
<dbReference type="PANTHER" id="PTHR21299">
    <property type="entry name" value="CYTIDYLATE KINASE/PANTOATE-BETA-ALANINE LIGASE"/>
    <property type="match status" value="1"/>
</dbReference>
<dbReference type="InterPro" id="IPR011994">
    <property type="entry name" value="Cytidylate_kinase_dom"/>
</dbReference>
<comment type="similarity">
    <text evidence="1 8">Belongs to the cytidylate kinase family. Type 1 subfamily.</text>
</comment>
<evidence type="ECO:0000259" key="9">
    <source>
        <dbReference type="Pfam" id="PF02224"/>
    </source>
</evidence>
<evidence type="ECO:0000256" key="4">
    <source>
        <dbReference type="ARBA" id="ARBA00022777"/>
    </source>
</evidence>
<dbReference type="GO" id="GO:0015949">
    <property type="term" value="P:nucleobase-containing small molecule interconversion"/>
    <property type="evidence" value="ECO:0007669"/>
    <property type="project" value="TreeGrafter"/>
</dbReference>
<gene>
    <name evidence="8" type="primary">cmk</name>
    <name evidence="10" type="ORF">SAMN03080599_00400</name>
</gene>
<evidence type="ECO:0000256" key="6">
    <source>
        <dbReference type="ARBA" id="ARBA00047615"/>
    </source>
</evidence>
<evidence type="ECO:0000313" key="11">
    <source>
        <dbReference type="Proteomes" id="UP000199208"/>
    </source>
</evidence>
<dbReference type="GO" id="GO:0005524">
    <property type="term" value="F:ATP binding"/>
    <property type="evidence" value="ECO:0007669"/>
    <property type="project" value="UniProtKB-UniRule"/>
</dbReference>
<name>A0A1G5RSI3_9FIRM</name>
<comment type="catalytic activity">
    <reaction evidence="7 8">
        <text>CMP + ATP = CDP + ADP</text>
        <dbReference type="Rhea" id="RHEA:11600"/>
        <dbReference type="ChEBI" id="CHEBI:30616"/>
        <dbReference type="ChEBI" id="CHEBI:58069"/>
        <dbReference type="ChEBI" id="CHEBI:60377"/>
        <dbReference type="ChEBI" id="CHEBI:456216"/>
        <dbReference type="EC" id="2.7.4.25"/>
    </reaction>
</comment>
<dbReference type="Gene3D" id="3.40.50.300">
    <property type="entry name" value="P-loop containing nucleotide triphosphate hydrolases"/>
    <property type="match status" value="1"/>
</dbReference>
<keyword evidence="5 8" id="KW-0067">ATP-binding</keyword>
<dbReference type="EMBL" id="FMWL01000002">
    <property type="protein sequence ID" value="SCZ76770.1"/>
    <property type="molecule type" value="Genomic_DNA"/>
</dbReference>
<dbReference type="Pfam" id="PF02224">
    <property type="entry name" value="Cytidylate_kin"/>
    <property type="match status" value="1"/>
</dbReference>
<evidence type="ECO:0000256" key="1">
    <source>
        <dbReference type="ARBA" id="ARBA00009427"/>
    </source>
</evidence>
<keyword evidence="11" id="KW-1185">Reference proteome</keyword>
<feature type="binding site" evidence="8">
    <location>
        <begin position="15"/>
        <end position="23"/>
    </location>
    <ligand>
        <name>ATP</name>
        <dbReference type="ChEBI" id="CHEBI:30616"/>
    </ligand>
</feature>
<dbReference type="GO" id="GO:0006220">
    <property type="term" value="P:pyrimidine nucleotide metabolic process"/>
    <property type="evidence" value="ECO:0007669"/>
    <property type="project" value="UniProtKB-UniRule"/>
</dbReference>
<keyword evidence="3 8" id="KW-0547">Nucleotide-binding</keyword>
<evidence type="ECO:0000256" key="3">
    <source>
        <dbReference type="ARBA" id="ARBA00022741"/>
    </source>
</evidence>
<dbReference type="Proteomes" id="UP000199208">
    <property type="component" value="Unassembled WGS sequence"/>
</dbReference>
<evidence type="ECO:0000256" key="5">
    <source>
        <dbReference type="ARBA" id="ARBA00022840"/>
    </source>
</evidence>
<dbReference type="AlphaFoldDB" id="A0A1G5RSI3"/>
<dbReference type="SUPFAM" id="SSF52540">
    <property type="entry name" value="P-loop containing nucleoside triphosphate hydrolases"/>
    <property type="match status" value="1"/>
</dbReference>
<evidence type="ECO:0000256" key="8">
    <source>
        <dbReference type="HAMAP-Rule" id="MF_00238"/>
    </source>
</evidence>
<dbReference type="PANTHER" id="PTHR21299:SF2">
    <property type="entry name" value="CYTIDYLATE KINASE"/>
    <property type="match status" value="1"/>
</dbReference>
<evidence type="ECO:0000313" key="10">
    <source>
        <dbReference type="EMBL" id="SCZ76770.1"/>
    </source>
</evidence>